<name>A0A8T2TQT4_CERRI</name>
<dbReference type="AlphaFoldDB" id="A0A8T2TQT4"/>
<evidence type="ECO:0000313" key="2">
    <source>
        <dbReference type="Proteomes" id="UP000825935"/>
    </source>
</evidence>
<accession>A0A8T2TQT4</accession>
<gene>
    <name evidence="1" type="ORF">KP509_12G031500</name>
</gene>
<evidence type="ECO:0000313" key="1">
    <source>
        <dbReference type="EMBL" id="KAH7422909.1"/>
    </source>
</evidence>
<dbReference type="EMBL" id="CM035417">
    <property type="protein sequence ID" value="KAH7422909.1"/>
    <property type="molecule type" value="Genomic_DNA"/>
</dbReference>
<comment type="caution">
    <text evidence="1">The sequence shown here is derived from an EMBL/GenBank/DDBJ whole genome shotgun (WGS) entry which is preliminary data.</text>
</comment>
<proteinExistence type="predicted"/>
<reference evidence="1" key="1">
    <citation type="submission" date="2021-08" db="EMBL/GenBank/DDBJ databases">
        <title>WGS assembly of Ceratopteris richardii.</title>
        <authorList>
            <person name="Marchant D.B."/>
            <person name="Chen G."/>
            <person name="Jenkins J."/>
            <person name="Shu S."/>
            <person name="Leebens-Mack J."/>
            <person name="Grimwood J."/>
            <person name="Schmutz J."/>
            <person name="Soltis P."/>
            <person name="Soltis D."/>
            <person name="Chen Z.-H."/>
        </authorList>
    </citation>
    <scope>NUCLEOTIDE SEQUENCE</scope>
    <source>
        <strain evidence="1">Whitten #5841</strain>
        <tissue evidence="1">Leaf</tissue>
    </source>
</reference>
<sequence>MVNQLFNECPCHPMRVQQTTPMYAKTSIFAQKNHTYDDLNKVVQKAHVREQVVQLNIVELLEGQLPQTKPPHISQITPSVVQRQKCCCDCRINHWFTNFINISKKMRMAMQAH</sequence>
<organism evidence="1 2">
    <name type="scientific">Ceratopteris richardii</name>
    <name type="common">Triangle waterfern</name>
    <dbReference type="NCBI Taxonomy" id="49495"/>
    <lineage>
        <taxon>Eukaryota</taxon>
        <taxon>Viridiplantae</taxon>
        <taxon>Streptophyta</taxon>
        <taxon>Embryophyta</taxon>
        <taxon>Tracheophyta</taxon>
        <taxon>Polypodiopsida</taxon>
        <taxon>Polypodiidae</taxon>
        <taxon>Polypodiales</taxon>
        <taxon>Pteridineae</taxon>
        <taxon>Pteridaceae</taxon>
        <taxon>Parkerioideae</taxon>
        <taxon>Ceratopteris</taxon>
    </lineage>
</organism>
<dbReference type="Proteomes" id="UP000825935">
    <property type="component" value="Chromosome 12"/>
</dbReference>
<keyword evidence="2" id="KW-1185">Reference proteome</keyword>
<protein>
    <submittedName>
        <fullName evidence="1">Uncharacterized protein</fullName>
    </submittedName>
</protein>